<accession>A0A2T2YIT2</accession>
<dbReference type="OrthoDB" id="9807521at2"/>
<dbReference type="RefSeq" id="WP_106931590.1">
    <property type="nucleotide sequence ID" value="NZ_PYFT01000001.1"/>
</dbReference>
<dbReference type="EMBL" id="PYFT01000001">
    <property type="protein sequence ID" value="PSR55412.1"/>
    <property type="molecule type" value="Genomic_DNA"/>
</dbReference>
<dbReference type="Proteomes" id="UP000240357">
    <property type="component" value="Unassembled WGS sequence"/>
</dbReference>
<proteinExistence type="predicted"/>
<reference evidence="1 2" key="1">
    <citation type="submission" date="2018-03" db="EMBL/GenBank/DDBJ databases">
        <title>Adhaeribacter sp. HMF7605 Genome sequencing and assembly.</title>
        <authorList>
            <person name="Kang H."/>
            <person name="Kang J."/>
            <person name="Cha I."/>
            <person name="Kim H."/>
            <person name="Joh K."/>
        </authorList>
    </citation>
    <scope>NUCLEOTIDE SEQUENCE [LARGE SCALE GENOMIC DNA]</scope>
    <source>
        <strain evidence="1 2">HMF7605</strain>
    </source>
</reference>
<dbReference type="SUPFAM" id="SSF55073">
    <property type="entry name" value="Nucleotide cyclase"/>
    <property type="match status" value="1"/>
</dbReference>
<evidence type="ECO:0000313" key="2">
    <source>
        <dbReference type="Proteomes" id="UP000240357"/>
    </source>
</evidence>
<organism evidence="1 2">
    <name type="scientific">Adhaeribacter arboris</name>
    <dbReference type="NCBI Taxonomy" id="2072846"/>
    <lineage>
        <taxon>Bacteria</taxon>
        <taxon>Pseudomonadati</taxon>
        <taxon>Bacteroidota</taxon>
        <taxon>Cytophagia</taxon>
        <taxon>Cytophagales</taxon>
        <taxon>Hymenobacteraceae</taxon>
        <taxon>Adhaeribacter</taxon>
    </lineage>
</organism>
<dbReference type="Gene3D" id="3.30.70.1230">
    <property type="entry name" value="Nucleotide cyclase"/>
    <property type="match status" value="1"/>
</dbReference>
<protein>
    <submittedName>
        <fullName evidence="1">Adenylate/guanylate cyclase domain-containing protein</fullName>
    </submittedName>
</protein>
<dbReference type="InterPro" id="IPR029787">
    <property type="entry name" value="Nucleotide_cyclase"/>
</dbReference>
<keyword evidence="2" id="KW-1185">Reference proteome</keyword>
<gene>
    <name evidence="1" type="ORF">AHMF7605_18825</name>
</gene>
<name>A0A2T2YIT2_9BACT</name>
<dbReference type="AlphaFoldDB" id="A0A2T2YIT2"/>
<evidence type="ECO:0000313" key="1">
    <source>
        <dbReference type="EMBL" id="PSR55412.1"/>
    </source>
</evidence>
<sequence length="236" mass="26650">MALKDTLLTDVKEIFKTNWNTREGRVVPEAEDIKLGNDAVKLTGVVLYADLAESTYMVKTFPAYFAAEVYKSYLHCASKIIRNNDGIITSFDGDRVMAVYIGDYKATNALRTALAVNHAVIDIINPSMQEQYKSSKIKEEVKKYTVKQAVEIDISEIFVARTGIRGSNDLVWVGNAANQAAKLCGLRTYNYASWATKAVYDLANDKVKTSTDKRAMWEKATWDGKEVYRSSWKWEQ</sequence>
<comment type="caution">
    <text evidence="1">The sequence shown here is derived from an EMBL/GenBank/DDBJ whole genome shotgun (WGS) entry which is preliminary data.</text>
</comment>